<dbReference type="Proteomes" id="UP000177987">
    <property type="component" value="Unassembled WGS sequence"/>
</dbReference>
<evidence type="ECO:0000256" key="3">
    <source>
        <dbReference type="SAM" id="SignalP"/>
    </source>
</evidence>
<reference evidence="4 5" key="1">
    <citation type="journal article" date="2016" name="Nat. Commun.">
        <title>Thousands of microbial genomes shed light on interconnected biogeochemical processes in an aquifer system.</title>
        <authorList>
            <person name="Anantharaman K."/>
            <person name="Brown C.T."/>
            <person name="Hug L.A."/>
            <person name="Sharon I."/>
            <person name="Castelle C.J."/>
            <person name="Probst A.J."/>
            <person name="Thomas B.C."/>
            <person name="Singh A."/>
            <person name="Wilkins M.J."/>
            <person name="Karaoz U."/>
            <person name="Brodie E.L."/>
            <person name="Williams K.H."/>
            <person name="Hubbard S.S."/>
            <person name="Banfield J.F."/>
        </authorList>
    </citation>
    <scope>NUCLEOTIDE SEQUENCE [LARGE SCALE GENOMIC DNA]</scope>
</reference>
<keyword evidence="3" id="KW-0732">Signal</keyword>
<evidence type="ECO:0008006" key="6">
    <source>
        <dbReference type="Google" id="ProtNLM"/>
    </source>
</evidence>
<feature type="region of interest" description="Disordered" evidence="2">
    <location>
        <begin position="361"/>
        <end position="384"/>
    </location>
</feature>
<evidence type="ECO:0000256" key="1">
    <source>
        <dbReference type="SAM" id="Coils"/>
    </source>
</evidence>
<dbReference type="EMBL" id="MHUW01000001">
    <property type="protein sequence ID" value="OHA84407.1"/>
    <property type="molecule type" value="Genomic_DNA"/>
</dbReference>
<name>A0A1G2SH39_9BACT</name>
<feature type="chain" id="PRO_5009584422" description="DUF5667 domain-containing protein" evidence="3">
    <location>
        <begin position="27"/>
        <end position="463"/>
    </location>
</feature>
<evidence type="ECO:0000313" key="4">
    <source>
        <dbReference type="EMBL" id="OHA84407.1"/>
    </source>
</evidence>
<dbReference type="AlphaFoldDB" id="A0A1G2SH39"/>
<sequence>MTKNKKNIVGLALGIFLIGVPNLSLAANFVDSYYRSDPDSNPFNNYSFPGNTNPYTGKTATGNEETYLSNYYNIKTSNDEDSLLKTLNPDSLQRVFITTPIKSESEKLLEEQGVYFNNLEKERSDVDKRLYELRQQNTIFSKCVNPVPVGCSTESDYSSKYAINSRSGLLSTEMSKNELASCRTQIDTYQAAKTQYDQCRINVQNEAINSIADKEAEIARLQKESDYYQSLLVQARNSAQVELNSQQNSCVKEHGPYSAYSRSSNQCQCQPGMAPDSLTPFKCIPIEMFCKIESGVGATNRRTDYLDDVPKFVNCTCIDGYEWDQGTDKCEVRIQEVKAPESSEMTQGGLLRRAGIKIKSPERPKDTAVSDNVPIKSPSNTTKKTESRCGNYGIYSDLTPGCEQLSSSLKNTEVPNSYVATSTTIEKNEQVIEKSQNKSAQGTRVKNQTIIQRIRSLFLSFWW</sequence>
<gene>
    <name evidence="4" type="ORF">A2937_01560</name>
</gene>
<proteinExistence type="predicted"/>
<keyword evidence="1" id="KW-0175">Coiled coil</keyword>
<evidence type="ECO:0000313" key="5">
    <source>
        <dbReference type="Proteomes" id="UP000177987"/>
    </source>
</evidence>
<dbReference type="STRING" id="1802727.A2937_01560"/>
<protein>
    <recommendedName>
        <fullName evidence="6">DUF5667 domain-containing protein</fullName>
    </recommendedName>
</protein>
<comment type="caution">
    <text evidence="4">The sequence shown here is derived from an EMBL/GenBank/DDBJ whole genome shotgun (WGS) entry which is preliminary data.</text>
</comment>
<feature type="coiled-coil region" evidence="1">
    <location>
        <begin position="204"/>
        <end position="231"/>
    </location>
</feature>
<accession>A0A1G2SH39</accession>
<evidence type="ECO:0000256" key="2">
    <source>
        <dbReference type="SAM" id="MobiDB-lite"/>
    </source>
</evidence>
<feature type="signal peptide" evidence="3">
    <location>
        <begin position="1"/>
        <end position="26"/>
    </location>
</feature>
<organism evidence="4 5">
    <name type="scientific">Candidatus Yonathbacteria bacterium RIFCSPLOWO2_01_FULL_47_33b</name>
    <dbReference type="NCBI Taxonomy" id="1802727"/>
    <lineage>
        <taxon>Bacteria</taxon>
        <taxon>Candidatus Yonathiibacteriota</taxon>
    </lineage>
</organism>